<comment type="subcellular location">
    <subcellularLocation>
        <location evidence="1">Cell envelope</location>
    </subcellularLocation>
</comment>
<feature type="region of interest" description="Disordered" evidence="5">
    <location>
        <begin position="228"/>
        <end position="247"/>
    </location>
</feature>
<organism evidence="7 8">
    <name type="scientific">Gillisia limnaea (strain DSM 15749 / LMG 21470 / R-8282)</name>
    <dbReference type="NCBI Taxonomy" id="865937"/>
    <lineage>
        <taxon>Bacteria</taxon>
        <taxon>Pseudomonadati</taxon>
        <taxon>Bacteroidota</taxon>
        <taxon>Flavobacteriia</taxon>
        <taxon>Flavobacteriales</taxon>
        <taxon>Flavobacteriaceae</taxon>
        <taxon>Gillisia</taxon>
    </lineage>
</organism>
<keyword evidence="4" id="KW-0676">Redox-active center</keyword>
<dbReference type="Gene3D" id="3.40.30.10">
    <property type="entry name" value="Glutaredoxin"/>
    <property type="match status" value="1"/>
</dbReference>
<reference evidence="8" key="1">
    <citation type="journal article" date="2012" name="Stand. Genomic Sci.">
        <title>Genome sequence of the Antarctic rhodopsins-containing flavobacterium Gillisia limnaea type strain (R-8282(T)).</title>
        <authorList>
            <person name="Riedel T."/>
            <person name="Held B."/>
            <person name="Nolan M."/>
            <person name="Lucas S."/>
            <person name="Lapidus A."/>
            <person name="Tice H."/>
            <person name="Del Rio T.G."/>
            <person name="Cheng J.F."/>
            <person name="Han C."/>
            <person name="Tapia R."/>
            <person name="Goodwin L.A."/>
            <person name="Pitluck S."/>
            <person name="Liolios K."/>
            <person name="Mavromatis K."/>
            <person name="Pagani I."/>
            <person name="Ivanova N."/>
            <person name="Mikhailova N."/>
            <person name="Pati A."/>
            <person name="Chen A."/>
            <person name="Palaniappan K."/>
            <person name="Land M."/>
            <person name="Rohde M."/>
            <person name="Tindall B.J."/>
            <person name="Detter J.C."/>
            <person name="Goker M."/>
            <person name="Bristow J."/>
            <person name="Eisen J.A."/>
            <person name="Markowitz V."/>
            <person name="Hugenholtz P."/>
            <person name="Kyrpides N.C."/>
            <person name="Klenk H.P."/>
            <person name="Woyke T."/>
        </authorList>
    </citation>
    <scope>NUCLEOTIDE SEQUENCE [LARGE SCALE GENOMIC DNA]</scope>
    <source>
        <strain evidence="8">DSM 15749 / LMG 21470 / R-8282</strain>
    </source>
</reference>
<dbReference type="Proteomes" id="UP000003844">
    <property type="component" value="Unassembled WGS sequence"/>
</dbReference>
<evidence type="ECO:0000313" key="7">
    <source>
        <dbReference type="EMBL" id="EHQ01440.1"/>
    </source>
</evidence>
<dbReference type="InterPro" id="IPR013766">
    <property type="entry name" value="Thioredoxin_domain"/>
</dbReference>
<dbReference type="AlphaFoldDB" id="H2BSB7"/>
<dbReference type="RefSeq" id="WP_006987762.1">
    <property type="nucleotide sequence ID" value="NZ_JH594606.1"/>
</dbReference>
<dbReference type="Pfam" id="PF14289">
    <property type="entry name" value="DUF4369"/>
    <property type="match status" value="1"/>
</dbReference>
<protein>
    <submittedName>
        <fullName evidence="7">Alkyl hydroperoxide reductase/ Thiol specific antioxidant/ Mal allergen</fullName>
    </submittedName>
</protein>
<keyword evidence="3" id="KW-1015">Disulfide bond</keyword>
<dbReference type="PROSITE" id="PS51352">
    <property type="entry name" value="THIOREDOXIN_2"/>
    <property type="match status" value="1"/>
</dbReference>
<dbReference type="CDD" id="cd02966">
    <property type="entry name" value="TlpA_like_family"/>
    <property type="match status" value="1"/>
</dbReference>
<keyword evidence="2" id="KW-0201">Cytochrome c-type biogenesis</keyword>
<dbReference type="GO" id="GO:0016209">
    <property type="term" value="F:antioxidant activity"/>
    <property type="evidence" value="ECO:0007669"/>
    <property type="project" value="InterPro"/>
</dbReference>
<evidence type="ECO:0000313" key="8">
    <source>
        <dbReference type="Proteomes" id="UP000003844"/>
    </source>
</evidence>
<dbReference type="PANTHER" id="PTHR42852:SF6">
    <property type="entry name" value="THIOL:DISULFIDE INTERCHANGE PROTEIN DSBE"/>
    <property type="match status" value="1"/>
</dbReference>
<evidence type="ECO:0000256" key="5">
    <source>
        <dbReference type="SAM" id="MobiDB-lite"/>
    </source>
</evidence>
<dbReference type="PROSITE" id="PS51257">
    <property type="entry name" value="PROKAR_LIPOPROTEIN"/>
    <property type="match status" value="1"/>
</dbReference>
<dbReference type="SUPFAM" id="SSF52833">
    <property type="entry name" value="Thioredoxin-like"/>
    <property type="match status" value="1"/>
</dbReference>
<dbReference type="Pfam" id="PF00578">
    <property type="entry name" value="AhpC-TSA"/>
    <property type="match status" value="1"/>
</dbReference>
<proteinExistence type="predicted"/>
<evidence type="ECO:0000256" key="4">
    <source>
        <dbReference type="ARBA" id="ARBA00023284"/>
    </source>
</evidence>
<dbReference type="InterPro" id="IPR050553">
    <property type="entry name" value="Thioredoxin_ResA/DsbE_sf"/>
</dbReference>
<dbReference type="EMBL" id="JH594606">
    <property type="protein sequence ID" value="EHQ01440.1"/>
    <property type="molecule type" value="Genomic_DNA"/>
</dbReference>
<dbReference type="InterPro" id="IPR000866">
    <property type="entry name" value="AhpC/TSA"/>
</dbReference>
<dbReference type="InterPro" id="IPR025380">
    <property type="entry name" value="DUF4369"/>
</dbReference>
<name>H2BSB7_GILLR</name>
<sequence>MKQFLTAIIILSILGCQEDQKGYSVSGELKNVEDGKMVYVSELDQNMQPSKIDSVQIKNGAFTLDMAEVEHPNLSFLSVEGYNGNVIFISENEPINFEIYKDSLPTSKVDGGKENEVFYTYLDHLKDLNKRVMEIRTGMREVMTTTRDSAAMAGFQQQEEELRTTDMNFKKNFVEEHPDRFASVLVLTDMMNMGASANEVKELYGTLSENATKSSLAKSLEDNLSKRSATDIGSKAPEFSAPNPEGEQISLKDSMGKVTLIDFWAAWCKPCRVENPNIVKVYNKYHDMGFNIIGVSLDREGQKDKWIQAIKDDNLTWAQVSNLKFWQEPVAQLYGVQAIPAQFIIDENGIIVAKNLRGDALDAKVKELLEK</sequence>
<dbReference type="HOGENOM" id="CLU_042529_1_0_10"/>
<evidence type="ECO:0000256" key="2">
    <source>
        <dbReference type="ARBA" id="ARBA00022748"/>
    </source>
</evidence>
<evidence type="ECO:0000256" key="1">
    <source>
        <dbReference type="ARBA" id="ARBA00004196"/>
    </source>
</evidence>
<dbReference type="GO" id="GO:0030313">
    <property type="term" value="C:cell envelope"/>
    <property type="evidence" value="ECO:0007669"/>
    <property type="project" value="UniProtKB-SubCell"/>
</dbReference>
<dbReference type="OrthoDB" id="1069091at2"/>
<dbReference type="STRING" id="865937.Gilli_0736"/>
<evidence type="ECO:0000259" key="6">
    <source>
        <dbReference type="PROSITE" id="PS51352"/>
    </source>
</evidence>
<gene>
    <name evidence="7" type="ORF">Gilli_0736</name>
</gene>
<accession>H2BSB7</accession>
<keyword evidence="8" id="KW-1185">Reference proteome</keyword>
<dbReference type="InterPro" id="IPR036249">
    <property type="entry name" value="Thioredoxin-like_sf"/>
</dbReference>
<evidence type="ECO:0000256" key="3">
    <source>
        <dbReference type="ARBA" id="ARBA00023157"/>
    </source>
</evidence>
<dbReference type="GO" id="GO:0017004">
    <property type="term" value="P:cytochrome complex assembly"/>
    <property type="evidence" value="ECO:0007669"/>
    <property type="project" value="UniProtKB-KW"/>
</dbReference>
<dbReference type="PANTHER" id="PTHR42852">
    <property type="entry name" value="THIOL:DISULFIDE INTERCHANGE PROTEIN DSBE"/>
    <property type="match status" value="1"/>
</dbReference>
<dbReference type="eggNOG" id="COG0526">
    <property type="taxonomic scope" value="Bacteria"/>
</dbReference>
<dbReference type="GO" id="GO:0016491">
    <property type="term" value="F:oxidoreductase activity"/>
    <property type="evidence" value="ECO:0007669"/>
    <property type="project" value="InterPro"/>
</dbReference>
<feature type="domain" description="Thioredoxin" evidence="6">
    <location>
        <begin position="230"/>
        <end position="371"/>
    </location>
</feature>